<dbReference type="PANTHER" id="PTHR36853:SF1">
    <property type="entry name" value="DUF3844 DOMAIN-CONTAINING PROTEIN"/>
    <property type="match status" value="1"/>
</dbReference>
<dbReference type="Pfam" id="PF12955">
    <property type="entry name" value="Vps3844_C"/>
    <property type="match status" value="1"/>
</dbReference>
<protein>
    <recommendedName>
        <fullName evidence="3">Vacuolar sorting protein Vps3844 C-terminal domain-containing protein</fullName>
    </recommendedName>
</protein>
<sequence>MKLSLSLSALVSTLAFTASTVAAAGQSSTVYFFSHGRTSAENVVPKDSARNVPALTLKETRATLSHLLNLGQPVAHNKHDQNQEEVFLDPISSVQQVFAKPGVGRKDLFETLGGNLMMVIEGVQNVNDVMPEFEPVFAVDASSEGVQDLVSDLASNVPFEDRYLFDTHRSSKSGDALVNEHLVADHHANVDVTVFDLSKKADALFLEESVALGNYIESYVKKHSKHGEETDFIRITLKGLAALLAEHGADSVQYKTAAKIVKEFLQLTFIPEYEQIHKAYTVTIFLNEPATSQGSELFSSKEYKGQTRNNMKRALPLSASTTCFETEVDCQTTTSGCNQHGQCIFSVAANCYHCQCSKINNTQYGGKTCDKIDVSIQFHLFFWLVLGLVLAVVLAVGLILQMGNQSQGGVPVGPTRAQLKRD</sequence>
<keyword evidence="5" id="KW-1185">Reference proteome</keyword>
<comment type="caution">
    <text evidence="4">The sequence shown here is derived from an EMBL/GenBank/DDBJ whole genome shotgun (WGS) entry which is preliminary data.</text>
</comment>
<evidence type="ECO:0000313" key="4">
    <source>
        <dbReference type="EMBL" id="GJJ75360.1"/>
    </source>
</evidence>
<feature type="domain" description="Vacuolar sorting protein Vps3844 C-terminal" evidence="3">
    <location>
        <begin position="323"/>
        <end position="408"/>
    </location>
</feature>
<evidence type="ECO:0000256" key="2">
    <source>
        <dbReference type="SAM" id="SignalP"/>
    </source>
</evidence>
<evidence type="ECO:0000259" key="3">
    <source>
        <dbReference type="Pfam" id="PF12955"/>
    </source>
</evidence>
<evidence type="ECO:0000313" key="5">
    <source>
        <dbReference type="Proteomes" id="UP000827284"/>
    </source>
</evidence>
<dbReference type="EMBL" id="BQFW01000010">
    <property type="protein sequence ID" value="GJJ75360.1"/>
    <property type="molecule type" value="Genomic_DNA"/>
</dbReference>
<feature type="signal peptide" evidence="2">
    <location>
        <begin position="1"/>
        <end position="23"/>
    </location>
</feature>
<accession>A0A9P3HEN7</accession>
<keyword evidence="2" id="KW-0732">Signal</keyword>
<dbReference type="InterPro" id="IPR024382">
    <property type="entry name" value="Vps3844_C"/>
</dbReference>
<reference evidence="4" key="1">
    <citation type="submission" date="2021-11" db="EMBL/GenBank/DDBJ databases">
        <authorList>
            <person name="Herlambang A."/>
            <person name="Guo Y."/>
            <person name="Takashima Y."/>
            <person name="Nishizawa T."/>
        </authorList>
    </citation>
    <scope>NUCLEOTIDE SEQUENCE</scope>
    <source>
        <strain evidence="4">E1425</strain>
    </source>
</reference>
<gene>
    <name evidence="4" type="ORF">EMPS_07718</name>
</gene>
<organism evidence="4 5">
    <name type="scientific">Entomortierella parvispora</name>
    <dbReference type="NCBI Taxonomy" id="205924"/>
    <lineage>
        <taxon>Eukaryota</taxon>
        <taxon>Fungi</taxon>
        <taxon>Fungi incertae sedis</taxon>
        <taxon>Mucoromycota</taxon>
        <taxon>Mortierellomycotina</taxon>
        <taxon>Mortierellomycetes</taxon>
        <taxon>Mortierellales</taxon>
        <taxon>Mortierellaceae</taxon>
        <taxon>Entomortierella</taxon>
    </lineage>
</organism>
<dbReference type="Proteomes" id="UP000827284">
    <property type="component" value="Unassembled WGS sequence"/>
</dbReference>
<keyword evidence="1" id="KW-1133">Transmembrane helix</keyword>
<name>A0A9P3HEN7_9FUNG</name>
<dbReference type="AlphaFoldDB" id="A0A9P3HEN7"/>
<keyword evidence="1" id="KW-0472">Membrane</keyword>
<dbReference type="GO" id="GO:0005783">
    <property type="term" value="C:endoplasmic reticulum"/>
    <property type="evidence" value="ECO:0007669"/>
    <property type="project" value="TreeGrafter"/>
</dbReference>
<proteinExistence type="predicted"/>
<dbReference type="PANTHER" id="PTHR36853">
    <property type="entry name" value="EXPRESSED PROTEIN"/>
    <property type="match status" value="1"/>
</dbReference>
<evidence type="ECO:0000256" key="1">
    <source>
        <dbReference type="SAM" id="Phobius"/>
    </source>
</evidence>
<feature type="chain" id="PRO_5040360114" description="Vacuolar sorting protein Vps3844 C-terminal domain-containing protein" evidence="2">
    <location>
        <begin position="24"/>
        <end position="422"/>
    </location>
</feature>
<dbReference type="OrthoDB" id="5583277at2759"/>
<reference evidence="4" key="2">
    <citation type="journal article" date="2022" name="Microbiol. Resour. Announc.">
        <title>Whole-Genome Sequence of Entomortierella parvispora E1425, a Mucoromycotan Fungus Associated with Burkholderiaceae-Related Endosymbiotic Bacteria.</title>
        <authorList>
            <person name="Herlambang A."/>
            <person name="Guo Y."/>
            <person name="Takashima Y."/>
            <person name="Narisawa K."/>
            <person name="Ohta H."/>
            <person name="Nishizawa T."/>
        </authorList>
    </citation>
    <scope>NUCLEOTIDE SEQUENCE</scope>
    <source>
        <strain evidence="4">E1425</strain>
    </source>
</reference>
<keyword evidence="1" id="KW-0812">Transmembrane</keyword>
<dbReference type="InterPro" id="IPR053065">
    <property type="entry name" value="Archenteron_Induction-Rel"/>
</dbReference>
<feature type="transmembrane region" description="Helical" evidence="1">
    <location>
        <begin position="380"/>
        <end position="400"/>
    </location>
</feature>